<proteinExistence type="predicted"/>
<organism evidence="1 2">
    <name type="scientific">Halostagnicola kamekurae</name>
    <dbReference type="NCBI Taxonomy" id="619731"/>
    <lineage>
        <taxon>Archaea</taxon>
        <taxon>Methanobacteriati</taxon>
        <taxon>Methanobacteriota</taxon>
        <taxon>Stenosarchaea group</taxon>
        <taxon>Halobacteria</taxon>
        <taxon>Halobacteriales</taxon>
        <taxon>Natrialbaceae</taxon>
        <taxon>Halostagnicola</taxon>
    </lineage>
</organism>
<protein>
    <submittedName>
        <fullName evidence="1">Uncharacterized protein</fullName>
    </submittedName>
</protein>
<evidence type="ECO:0000313" key="1">
    <source>
        <dbReference type="EMBL" id="SFT09008.1"/>
    </source>
</evidence>
<reference evidence="2" key="1">
    <citation type="submission" date="2016-10" db="EMBL/GenBank/DDBJ databases">
        <authorList>
            <person name="Varghese N."/>
            <person name="Submissions S."/>
        </authorList>
    </citation>
    <scope>NUCLEOTIDE SEQUENCE [LARGE SCALE GENOMIC DNA]</scope>
    <source>
        <strain evidence="2">DSM 22427</strain>
    </source>
</reference>
<dbReference type="EMBL" id="FOZS01000011">
    <property type="protein sequence ID" value="SFT09008.1"/>
    <property type="molecule type" value="Genomic_DNA"/>
</dbReference>
<sequence length="116" mass="12910">MANTKREIWELGKESKADTLEEFVTEAAETLPVPPQVVRGQLAEFIYKPSGEEARKFQKVFGLSDIEDVICVLNGHIHNGRMVRHSGDASEAEIREANSQIAAAEFAINLLKRTQS</sequence>
<dbReference type="RefSeq" id="WP_139231270.1">
    <property type="nucleotide sequence ID" value="NZ_FOZS01000011.1"/>
</dbReference>
<keyword evidence="2" id="KW-1185">Reference proteome</keyword>
<gene>
    <name evidence="1" type="ORF">SAMN04488556_0071</name>
</gene>
<evidence type="ECO:0000313" key="2">
    <source>
        <dbReference type="Proteomes" id="UP000199199"/>
    </source>
</evidence>
<dbReference type="AlphaFoldDB" id="A0A1I6V5I0"/>
<name>A0A1I6V5I0_9EURY</name>
<accession>A0A1I6V5I0</accession>
<dbReference type="Proteomes" id="UP000199199">
    <property type="component" value="Unassembled WGS sequence"/>
</dbReference>